<dbReference type="InterPro" id="IPR039308">
    <property type="entry name" value="GAS8"/>
</dbReference>
<comment type="similarity">
    <text evidence="3">Belongs to the DRC4 family.</text>
</comment>
<evidence type="ECO:0000313" key="15">
    <source>
        <dbReference type="EMBL" id="KAG7513799.1"/>
    </source>
</evidence>
<evidence type="ECO:0000256" key="10">
    <source>
        <dbReference type="ARBA" id="ARBA00023212"/>
    </source>
</evidence>
<evidence type="ECO:0000256" key="4">
    <source>
        <dbReference type="ARBA" id="ARBA00021301"/>
    </source>
</evidence>
<gene>
    <name evidence="15" type="ORF">JOB18_016869</name>
</gene>
<dbReference type="GO" id="GO:0005874">
    <property type="term" value="C:microtubule"/>
    <property type="evidence" value="ECO:0007669"/>
    <property type="project" value="UniProtKB-KW"/>
</dbReference>
<evidence type="ECO:0000256" key="3">
    <source>
        <dbReference type="ARBA" id="ARBA00009859"/>
    </source>
</evidence>
<keyword evidence="6" id="KW-0493">Microtubule</keyword>
<dbReference type="GO" id="GO:0008017">
    <property type="term" value="F:microtubule binding"/>
    <property type="evidence" value="ECO:0007669"/>
    <property type="project" value="InterPro"/>
</dbReference>
<evidence type="ECO:0000256" key="12">
    <source>
        <dbReference type="ARBA" id="ARBA00031568"/>
    </source>
</evidence>
<feature type="coiled-coil region" evidence="13">
    <location>
        <begin position="247"/>
        <end position="341"/>
    </location>
</feature>
<organism evidence="15 16">
    <name type="scientific">Solea senegalensis</name>
    <name type="common">Senegalese sole</name>
    <dbReference type="NCBI Taxonomy" id="28829"/>
    <lineage>
        <taxon>Eukaryota</taxon>
        <taxon>Metazoa</taxon>
        <taxon>Chordata</taxon>
        <taxon>Craniata</taxon>
        <taxon>Vertebrata</taxon>
        <taxon>Euteleostomi</taxon>
        <taxon>Actinopterygii</taxon>
        <taxon>Neopterygii</taxon>
        <taxon>Teleostei</taxon>
        <taxon>Neoteleostei</taxon>
        <taxon>Acanthomorphata</taxon>
        <taxon>Carangaria</taxon>
        <taxon>Pleuronectiformes</taxon>
        <taxon>Pleuronectoidei</taxon>
        <taxon>Soleidae</taxon>
        <taxon>Solea</taxon>
    </lineage>
</organism>
<dbReference type="GO" id="GO:0005794">
    <property type="term" value="C:Golgi apparatus"/>
    <property type="evidence" value="ECO:0007669"/>
    <property type="project" value="TreeGrafter"/>
</dbReference>
<dbReference type="PANTHER" id="PTHR31543:SF0">
    <property type="entry name" value="DYNEIN REGULATORY COMPLEX SUBUNIT 4"/>
    <property type="match status" value="1"/>
</dbReference>
<dbReference type="PANTHER" id="PTHR31543">
    <property type="entry name" value="DYNEIN REGULATORY COMPLEX SUBUNIT 4"/>
    <property type="match status" value="1"/>
</dbReference>
<dbReference type="AlphaFoldDB" id="A0AAV6S9B4"/>
<dbReference type="Pfam" id="PF13851">
    <property type="entry name" value="GAS"/>
    <property type="match status" value="1"/>
</dbReference>
<name>A0AAV6S9B4_SOLSE</name>
<dbReference type="EMBL" id="JAGKHQ010000006">
    <property type="protein sequence ID" value="KAG7513799.1"/>
    <property type="molecule type" value="Genomic_DNA"/>
</dbReference>
<evidence type="ECO:0000259" key="14">
    <source>
        <dbReference type="Pfam" id="PF13851"/>
    </source>
</evidence>
<reference evidence="15 16" key="1">
    <citation type="journal article" date="2021" name="Sci. Rep.">
        <title>Chromosome anchoring in Senegalese sole (Solea senegalensis) reveals sex-associated markers and genome rearrangements in flatfish.</title>
        <authorList>
            <person name="Guerrero-Cozar I."/>
            <person name="Gomez-Garrido J."/>
            <person name="Berbel C."/>
            <person name="Martinez-Blanch J.F."/>
            <person name="Alioto T."/>
            <person name="Claros M.G."/>
            <person name="Gagnaire P.A."/>
            <person name="Manchado M."/>
        </authorList>
    </citation>
    <scope>NUCLEOTIDE SEQUENCE [LARGE SCALE GENOMIC DNA]</scope>
    <source>
        <strain evidence="15">Sse05_10M</strain>
    </source>
</reference>
<evidence type="ECO:0000256" key="1">
    <source>
        <dbReference type="ARBA" id="ARBA00004230"/>
    </source>
</evidence>
<keyword evidence="11" id="KW-0966">Cell projection</keyword>
<dbReference type="Proteomes" id="UP000693946">
    <property type="component" value="Linkage Group LG14"/>
</dbReference>
<comment type="subcellular location">
    <subcellularLocation>
        <location evidence="1">Cell projection</location>
        <location evidence="1">Cilium</location>
        <location evidence="1">Flagellum</location>
    </subcellularLocation>
    <subcellularLocation>
        <location evidence="2">Cytoplasm</location>
        <location evidence="2">Cytoskeleton</location>
    </subcellularLocation>
</comment>
<dbReference type="GO" id="GO:0031267">
    <property type="term" value="F:small GTPase binding"/>
    <property type="evidence" value="ECO:0007669"/>
    <property type="project" value="InterPro"/>
</dbReference>
<comment type="caution">
    <text evidence="15">The sequence shown here is derived from an EMBL/GenBank/DDBJ whole genome shotgun (WGS) entry which is preliminary data.</text>
</comment>
<keyword evidence="16" id="KW-1185">Reference proteome</keyword>
<keyword evidence="8 13" id="KW-0175">Coiled coil</keyword>
<keyword evidence="5" id="KW-0963">Cytoplasm</keyword>
<protein>
    <recommendedName>
        <fullName evidence="4">Dynein regulatory complex subunit 4</fullName>
    </recommendedName>
    <alternativeName>
        <fullName evidence="12">Growth arrest-specific protein 8</fullName>
    </alternativeName>
</protein>
<evidence type="ECO:0000313" key="16">
    <source>
        <dbReference type="Proteomes" id="UP000693946"/>
    </source>
</evidence>
<evidence type="ECO:0000256" key="13">
    <source>
        <dbReference type="SAM" id="Coils"/>
    </source>
</evidence>
<proteinExistence type="inferred from homology"/>
<dbReference type="InterPro" id="IPR025593">
    <property type="entry name" value="GAS8_dom"/>
</dbReference>
<evidence type="ECO:0000256" key="6">
    <source>
        <dbReference type="ARBA" id="ARBA00022701"/>
    </source>
</evidence>
<evidence type="ECO:0000256" key="2">
    <source>
        <dbReference type="ARBA" id="ARBA00004245"/>
    </source>
</evidence>
<keyword evidence="7" id="KW-0282">Flagellum</keyword>
<dbReference type="GO" id="GO:0030317">
    <property type="term" value="P:flagellated sperm motility"/>
    <property type="evidence" value="ECO:0007669"/>
    <property type="project" value="TreeGrafter"/>
</dbReference>
<dbReference type="GO" id="GO:0031514">
    <property type="term" value="C:motile cilium"/>
    <property type="evidence" value="ECO:0007669"/>
    <property type="project" value="UniProtKB-SubCell"/>
</dbReference>
<keyword evidence="10" id="KW-0206">Cytoskeleton</keyword>
<feature type="coiled-coil region" evidence="13">
    <location>
        <begin position="24"/>
        <end position="58"/>
    </location>
</feature>
<evidence type="ECO:0000256" key="9">
    <source>
        <dbReference type="ARBA" id="ARBA00023069"/>
    </source>
</evidence>
<feature type="domain" description="Growth arrest-specific protein 8" evidence="14">
    <location>
        <begin position="227"/>
        <end position="412"/>
    </location>
</feature>
<evidence type="ECO:0000256" key="11">
    <source>
        <dbReference type="ARBA" id="ARBA00023273"/>
    </source>
</evidence>
<sequence>MPPKNKGASKKAAKARTPTLIDGLTKEELSKEQLKEHIVRLREELDREREERNYFQLERDRIHTFWDCTEREGQEVMAQLKNMDQATEEDEWRHQVEIKVYKQKMKHLLCEHQNTISEFKAFDSLSTDARQKEQAKLEIKLHKEMTATMADMLVSNENLVKELKLKHHEEIAETRDRFEKQLTDIQATNEEKMEFLSKELEEKRKNELSEREDHWNRHIAGLIEDQNNALKAVNECVSDIPQVLDNCDSLKAQIKEMKMQLKKKKDLIPVTQDNKHLAEYLSKVKEEIAEKEKKIYRIKKINSDTHQKLKEAQLSDLKKNHEAMKQKFNKLQLERDELYKTFPEIIEREQHRAGLKSALLETKLKSMTDHLEKTQAQLLSVLSASNMDQTALCELTKNIEESLDSSNNAIKDSEFKKAKISKAREDLMLLYETKLRALGVPVEETVGISLARKCPGQTENESK</sequence>
<evidence type="ECO:0000256" key="8">
    <source>
        <dbReference type="ARBA" id="ARBA00023054"/>
    </source>
</evidence>
<keyword evidence="9" id="KW-0969">Cilium</keyword>
<evidence type="ECO:0000256" key="5">
    <source>
        <dbReference type="ARBA" id="ARBA00022490"/>
    </source>
</evidence>
<evidence type="ECO:0000256" key="7">
    <source>
        <dbReference type="ARBA" id="ARBA00022846"/>
    </source>
</evidence>
<accession>A0AAV6S9B4</accession>